<dbReference type="EMBL" id="JAZGQK010000006">
    <property type="protein sequence ID" value="MEE6258445.1"/>
    <property type="molecule type" value="Genomic_DNA"/>
</dbReference>
<dbReference type="InterPro" id="IPR045383">
    <property type="entry name" value="DUF6528"/>
</dbReference>
<keyword evidence="1" id="KW-0732">Signal</keyword>
<evidence type="ECO:0000313" key="3">
    <source>
        <dbReference type="Proteomes" id="UP001332243"/>
    </source>
</evidence>
<gene>
    <name evidence="2" type="ORF">V1633_08060</name>
</gene>
<sequence length="330" mass="34765">MRTAILAALVTTAVAATTAVGTAGPATAADDYYLATTEQVSNRVLVWNRNVAWTDANLHWQFTPGTTSGAWQNLSDVRIRATAAFGTVALVTASGGRAAIIDVKSGQPRATTADILWQATPGGNPHAIERIPDNGSIVVASSGGTLKLYSPTAISDPGTLALVQTISFPGAHGVLHDPTNGYVWAIGEGRLVSYKVNGTYRNTRLAATGTAISLGTYTNSDGVVTPNLGHDLQPSYTDPNTLLITHTTGVFSVNTSSRTLTRISSTTRVKAYVNQTPGGERAWVRGDNTGSRTWGSPTVQFFDAAGTATEAKTRSGAEFYKVRNWTTAFE</sequence>
<organism evidence="2 3">
    <name type="scientific">Plantactinospora sonchi</name>
    <dbReference type="NCBI Taxonomy" id="1544735"/>
    <lineage>
        <taxon>Bacteria</taxon>
        <taxon>Bacillati</taxon>
        <taxon>Actinomycetota</taxon>
        <taxon>Actinomycetes</taxon>
        <taxon>Micromonosporales</taxon>
        <taxon>Micromonosporaceae</taxon>
        <taxon>Plantactinospora</taxon>
    </lineage>
</organism>
<feature type="signal peptide" evidence="1">
    <location>
        <begin position="1"/>
        <end position="28"/>
    </location>
</feature>
<dbReference type="Pfam" id="PF20138">
    <property type="entry name" value="DUF6528"/>
    <property type="match status" value="1"/>
</dbReference>
<dbReference type="SUPFAM" id="SSF50969">
    <property type="entry name" value="YVTN repeat-like/Quinoprotein amine dehydrogenase"/>
    <property type="match status" value="1"/>
</dbReference>
<protein>
    <submittedName>
        <fullName evidence="2">DUF6528 family protein</fullName>
    </submittedName>
</protein>
<evidence type="ECO:0000313" key="2">
    <source>
        <dbReference type="EMBL" id="MEE6258445.1"/>
    </source>
</evidence>
<dbReference type="Proteomes" id="UP001332243">
    <property type="component" value="Unassembled WGS sequence"/>
</dbReference>
<proteinExistence type="predicted"/>
<feature type="chain" id="PRO_5045452167" evidence="1">
    <location>
        <begin position="29"/>
        <end position="330"/>
    </location>
</feature>
<comment type="caution">
    <text evidence="2">The sequence shown here is derived from an EMBL/GenBank/DDBJ whole genome shotgun (WGS) entry which is preliminary data.</text>
</comment>
<dbReference type="RefSeq" id="WP_331213556.1">
    <property type="nucleotide sequence ID" value="NZ_JAZGQK010000006.1"/>
</dbReference>
<evidence type="ECO:0000256" key="1">
    <source>
        <dbReference type="SAM" id="SignalP"/>
    </source>
</evidence>
<keyword evidence="3" id="KW-1185">Reference proteome</keyword>
<reference evidence="2 3" key="1">
    <citation type="submission" date="2024-01" db="EMBL/GenBank/DDBJ databases">
        <title>Genome insights into Plantactinospora sonchi sp. nov.</title>
        <authorList>
            <person name="Wang L."/>
        </authorList>
    </citation>
    <scope>NUCLEOTIDE SEQUENCE [LARGE SCALE GENOMIC DNA]</scope>
    <source>
        <strain evidence="2 3">NEAU-QY2</strain>
    </source>
</reference>
<name>A0ABU7RPM3_9ACTN</name>
<dbReference type="InterPro" id="IPR011044">
    <property type="entry name" value="Quino_amine_DH_bsu"/>
</dbReference>
<accession>A0ABU7RPM3</accession>